<organism evidence="2 3">
    <name type="scientific">Adhaeribacter terrigena</name>
    <dbReference type="NCBI Taxonomy" id="2793070"/>
    <lineage>
        <taxon>Bacteria</taxon>
        <taxon>Pseudomonadati</taxon>
        <taxon>Bacteroidota</taxon>
        <taxon>Cytophagia</taxon>
        <taxon>Cytophagales</taxon>
        <taxon>Hymenobacteraceae</taxon>
        <taxon>Adhaeribacter</taxon>
    </lineage>
</organism>
<proteinExistence type="predicted"/>
<sequence length="128" mass="15485">MKNPIIPYRKDLRTKAKELRNNSTLSEILLWNEIKNRQIDGFQFHRQVPMLDFIVDFYSHELKLVIEIDGDSHNDKVEYDDSRQQKLEAYGVRFLRFDDLEVKRNMRWVLNEIWEQVQGLKKSLEMGE</sequence>
<keyword evidence="2" id="KW-0540">Nuclease</keyword>
<keyword evidence="3" id="KW-1185">Reference proteome</keyword>
<evidence type="ECO:0000313" key="2">
    <source>
        <dbReference type="EMBL" id="MBK0404081.1"/>
    </source>
</evidence>
<evidence type="ECO:0000313" key="3">
    <source>
        <dbReference type="Proteomes" id="UP000644147"/>
    </source>
</evidence>
<reference evidence="2 3" key="1">
    <citation type="submission" date="2020-12" db="EMBL/GenBank/DDBJ databases">
        <title>Bacterial novel species Adhaeribacter sp. BT258 isolated from soil.</title>
        <authorList>
            <person name="Jung H.-Y."/>
        </authorList>
    </citation>
    <scope>NUCLEOTIDE SEQUENCE [LARGE SCALE GENOMIC DNA]</scope>
    <source>
        <strain evidence="2 3">BT258</strain>
    </source>
</reference>
<dbReference type="GO" id="GO:0004519">
    <property type="term" value="F:endonuclease activity"/>
    <property type="evidence" value="ECO:0007669"/>
    <property type="project" value="UniProtKB-KW"/>
</dbReference>
<protein>
    <submittedName>
        <fullName evidence="2">Endonuclease domain-containing protein</fullName>
    </submittedName>
</protein>
<evidence type="ECO:0000259" key="1">
    <source>
        <dbReference type="Pfam" id="PF04480"/>
    </source>
</evidence>
<dbReference type="PANTHER" id="PTHR38590">
    <property type="entry name" value="BLL0828 PROTEIN"/>
    <property type="match status" value="1"/>
</dbReference>
<accession>A0ABS1C3U7</accession>
<dbReference type="InterPro" id="IPR007569">
    <property type="entry name" value="DUF559"/>
</dbReference>
<keyword evidence="2" id="KW-0255">Endonuclease</keyword>
<dbReference type="PANTHER" id="PTHR38590:SF1">
    <property type="entry name" value="BLL0828 PROTEIN"/>
    <property type="match status" value="1"/>
</dbReference>
<dbReference type="EMBL" id="JAEHFX010000007">
    <property type="protein sequence ID" value="MBK0404081.1"/>
    <property type="molecule type" value="Genomic_DNA"/>
</dbReference>
<dbReference type="Gene3D" id="3.40.960.10">
    <property type="entry name" value="VSR Endonuclease"/>
    <property type="match status" value="1"/>
</dbReference>
<gene>
    <name evidence="2" type="ORF">I5M27_13885</name>
</gene>
<dbReference type="Proteomes" id="UP000644147">
    <property type="component" value="Unassembled WGS sequence"/>
</dbReference>
<keyword evidence="2" id="KW-0378">Hydrolase</keyword>
<dbReference type="InterPro" id="IPR011335">
    <property type="entry name" value="Restrct_endonuc-II-like"/>
</dbReference>
<dbReference type="InterPro" id="IPR047216">
    <property type="entry name" value="Endonuclease_DUF559_bact"/>
</dbReference>
<dbReference type="SUPFAM" id="SSF52980">
    <property type="entry name" value="Restriction endonuclease-like"/>
    <property type="match status" value="1"/>
</dbReference>
<dbReference type="CDD" id="cd01038">
    <property type="entry name" value="Endonuclease_DUF559"/>
    <property type="match status" value="1"/>
</dbReference>
<name>A0ABS1C3U7_9BACT</name>
<dbReference type="RefSeq" id="WP_200506919.1">
    <property type="nucleotide sequence ID" value="NZ_JAEHFX010000007.1"/>
</dbReference>
<dbReference type="Pfam" id="PF04480">
    <property type="entry name" value="DUF559"/>
    <property type="match status" value="1"/>
</dbReference>
<feature type="domain" description="DUF559" evidence="1">
    <location>
        <begin position="11"/>
        <end position="117"/>
    </location>
</feature>
<comment type="caution">
    <text evidence="2">The sequence shown here is derived from an EMBL/GenBank/DDBJ whole genome shotgun (WGS) entry which is preliminary data.</text>
</comment>